<gene>
    <name evidence="1" type="ORF">EG340_07070</name>
</gene>
<protein>
    <submittedName>
        <fullName evidence="1">Uncharacterized protein</fullName>
    </submittedName>
</protein>
<reference evidence="1 2" key="1">
    <citation type="submission" date="2018-11" db="EMBL/GenBank/DDBJ databases">
        <title>Proposal to divide the Flavobacteriaceae and reorganize its genera based on Amino Acid Identity values calculated from whole genome sequences.</title>
        <authorList>
            <person name="Nicholson A.C."/>
            <person name="Gulvik C.A."/>
            <person name="Whitney A.M."/>
            <person name="Humrighouse B.W."/>
            <person name="Bell M."/>
            <person name="Holmes B."/>
            <person name="Steigerwalt A."/>
            <person name="Villarma A."/>
            <person name="Sheth M."/>
            <person name="Batra D."/>
            <person name="Pryor J."/>
            <person name="Bernardet J.-F."/>
            <person name="Hugo C."/>
            <person name="Kampfer P."/>
            <person name="Newman J."/>
            <person name="Mcquiston J.R."/>
        </authorList>
    </citation>
    <scope>NUCLEOTIDE SEQUENCE [LARGE SCALE GENOMIC DNA]</scope>
    <source>
        <strain evidence="1 2">G0211</strain>
    </source>
</reference>
<name>A0A3G6N5L1_9FLAO</name>
<evidence type="ECO:0000313" key="2">
    <source>
        <dbReference type="Proteomes" id="UP000269076"/>
    </source>
</evidence>
<dbReference type="Proteomes" id="UP000269076">
    <property type="component" value="Chromosome"/>
</dbReference>
<evidence type="ECO:0000313" key="1">
    <source>
        <dbReference type="EMBL" id="AZA60816.1"/>
    </source>
</evidence>
<sequence length="228" mass="26592">MDFNKETNIAIEKVIAEKLPQMIEYKTTKMIEDIVSDIFRWGNVKDSIKSKIEESINVNLQKFDLIDYSSLIGKVINENLVSQVNIQPIIDMTQSIVGFVDKKEISLYEINQMFIEAAMEDQDQDGEGEITFIVDDEDEDRYNWVRVYADIEADKEKRQCTFEFTVSTRNEGGRILSMYINNWRGRKSATPELLSHLYGIEAKIFRLYSAQVKITDLDGSMETYWSRY</sequence>
<dbReference type="EMBL" id="CP033928">
    <property type="protein sequence ID" value="AZA60816.1"/>
    <property type="molecule type" value="Genomic_DNA"/>
</dbReference>
<dbReference type="AlphaFoldDB" id="A0A3G6N5L1"/>
<accession>A0A3G6N5L1</accession>
<dbReference type="RefSeq" id="WP_123885749.1">
    <property type="nucleotide sequence ID" value="NZ_CP033928.1"/>
</dbReference>
<proteinExistence type="predicted"/>
<organism evidence="1 2">
    <name type="scientific">Chryseobacterium indoltheticum</name>
    <dbReference type="NCBI Taxonomy" id="254"/>
    <lineage>
        <taxon>Bacteria</taxon>
        <taxon>Pseudomonadati</taxon>
        <taxon>Bacteroidota</taxon>
        <taxon>Flavobacteriia</taxon>
        <taxon>Flavobacteriales</taxon>
        <taxon>Weeksellaceae</taxon>
        <taxon>Chryseobacterium group</taxon>
        <taxon>Chryseobacterium</taxon>
    </lineage>
</organism>